<protein>
    <submittedName>
        <fullName evidence="2">PEP-CTERM sorting domain-containing protein</fullName>
    </submittedName>
</protein>
<evidence type="ECO:0000313" key="3">
    <source>
        <dbReference type="Proteomes" id="UP001606305"/>
    </source>
</evidence>
<dbReference type="InterPro" id="IPR013424">
    <property type="entry name" value="Ice-binding_C"/>
</dbReference>
<evidence type="ECO:0000313" key="2">
    <source>
        <dbReference type="EMBL" id="MFG6456403.1"/>
    </source>
</evidence>
<organism evidence="2 3">
    <name type="scientific">Pelomonas nitida</name>
    <dbReference type="NCBI Taxonomy" id="3299027"/>
    <lineage>
        <taxon>Bacteria</taxon>
        <taxon>Pseudomonadati</taxon>
        <taxon>Pseudomonadota</taxon>
        <taxon>Betaproteobacteria</taxon>
        <taxon>Burkholderiales</taxon>
        <taxon>Sphaerotilaceae</taxon>
        <taxon>Roseateles</taxon>
    </lineage>
</organism>
<feature type="chain" id="PRO_5045301547" evidence="1">
    <location>
        <begin position="30"/>
        <end position="236"/>
    </location>
</feature>
<feature type="signal peptide" evidence="1">
    <location>
        <begin position="1"/>
        <end position="29"/>
    </location>
</feature>
<keyword evidence="3" id="KW-1185">Reference proteome</keyword>
<sequence length="236" mass="24060">MPATASPVRRLLLAAAGTLLALSSLSARAGFQSDIVVKLIAPGGVVGIPGAISEQQTVSVANLATGLQAGAPGPITGTWMLAGEEVTFVGESIRVRSYAGYDIGPSPTTGYLGSGGEHARYEFDGLSIAGKTIVGFNVSVFDGYADSGFVGLLGPSATSLVHLIDADTLSLDLDDILFVSRGKGSSFDHADFRIDLVTRDSSTNPGGPGNPLPEPATLALFMTAALGAGLARRRRG</sequence>
<evidence type="ECO:0000256" key="1">
    <source>
        <dbReference type="SAM" id="SignalP"/>
    </source>
</evidence>
<gene>
    <name evidence="2" type="ORF">ACG00X_06125</name>
</gene>
<reference evidence="2 3" key="1">
    <citation type="submission" date="2024-09" db="EMBL/GenBank/DDBJ databases">
        <title>Novel species of the genus Pelomonas and Roseateles isolated from streams.</title>
        <authorList>
            <person name="Lu H."/>
        </authorList>
    </citation>
    <scope>NUCLEOTIDE SEQUENCE [LARGE SCALE GENOMIC DNA]</scope>
    <source>
        <strain evidence="2 3">BYS96W</strain>
    </source>
</reference>
<dbReference type="NCBIfam" id="TIGR02595">
    <property type="entry name" value="PEP_CTERM"/>
    <property type="match status" value="1"/>
</dbReference>
<dbReference type="RefSeq" id="WP_394487145.1">
    <property type="nucleotide sequence ID" value="NZ_JBIGIA010000004.1"/>
</dbReference>
<proteinExistence type="predicted"/>
<name>A0ABW7G3B0_9BURK</name>
<keyword evidence="1" id="KW-0732">Signal</keyword>
<dbReference type="EMBL" id="JBIGIA010000004">
    <property type="protein sequence ID" value="MFG6456403.1"/>
    <property type="molecule type" value="Genomic_DNA"/>
</dbReference>
<accession>A0ABW7G3B0</accession>
<dbReference type="Proteomes" id="UP001606305">
    <property type="component" value="Unassembled WGS sequence"/>
</dbReference>
<comment type="caution">
    <text evidence="2">The sequence shown here is derived from an EMBL/GenBank/DDBJ whole genome shotgun (WGS) entry which is preliminary data.</text>
</comment>